<dbReference type="EMBL" id="VBRY01000002">
    <property type="protein sequence ID" value="TLS68721.1"/>
    <property type="molecule type" value="Genomic_DNA"/>
</dbReference>
<evidence type="ECO:0000256" key="1">
    <source>
        <dbReference type="SAM" id="Phobius"/>
    </source>
</evidence>
<proteinExistence type="predicted"/>
<feature type="transmembrane region" description="Helical" evidence="1">
    <location>
        <begin position="50"/>
        <end position="68"/>
    </location>
</feature>
<accession>A0A5R9GR67</accession>
<dbReference type="AlphaFoldDB" id="A0A5R9GR67"/>
<feature type="transmembrane region" description="Helical" evidence="1">
    <location>
        <begin position="162"/>
        <end position="189"/>
    </location>
</feature>
<keyword evidence="3" id="KW-1185">Reference proteome</keyword>
<evidence type="ECO:0000313" key="2">
    <source>
        <dbReference type="EMBL" id="TLS68721.1"/>
    </source>
</evidence>
<feature type="transmembrane region" description="Helical" evidence="1">
    <location>
        <begin position="12"/>
        <end position="30"/>
    </location>
</feature>
<feature type="transmembrane region" description="Helical" evidence="1">
    <location>
        <begin position="80"/>
        <end position="100"/>
    </location>
</feature>
<sequence>MMDGWIEIVTRQLILYSLPVLISLTFVTLGESRINRVAVPHPFFAITGRAVWLPLIASIAFHRGMIVAPGGILTPGVKGAAIRCTMHLLLTLAGFLVYTLSLSHMAPTGLPPLHHWWAKVLMFFNLCMAALHLLPLPGQLAGEWLLTSPYCKRMLPLFEHRYSWLIMPLVAASPLPDLLLGGTIVFPVYESLCSHAMHWSQQGL</sequence>
<gene>
    <name evidence="2" type="ORF">FEF65_03220</name>
</gene>
<keyword evidence="1" id="KW-0472">Membrane</keyword>
<name>A0A5R9GR67_9PROT</name>
<keyword evidence="1" id="KW-0812">Transmembrane</keyword>
<evidence type="ECO:0000313" key="3">
    <source>
        <dbReference type="Proteomes" id="UP000306585"/>
    </source>
</evidence>
<keyword evidence="1" id="KW-1133">Transmembrane helix</keyword>
<organism evidence="2 3">
    <name type="scientific">Mariprofundus erugo</name>
    <dbReference type="NCBI Taxonomy" id="2528639"/>
    <lineage>
        <taxon>Bacteria</taxon>
        <taxon>Pseudomonadati</taxon>
        <taxon>Pseudomonadota</taxon>
        <taxon>Candidatius Mariprofundia</taxon>
        <taxon>Mariprofundales</taxon>
        <taxon>Mariprofundaceae</taxon>
        <taxon>Mariprofundus</taxon>
    </lineage>
</organism>
<dbReference type="Proteomes" id="UP000306585">
    <property type="component" value="Unassembled WGS sequence"/>
</dbReference>
<comment type="caution">
    <text evidence="2">The sequence shown here is derived from an EMBL/GenBank/DDBJ whole genome shotgun (WGS) entry which is preliminary data.</text>
</comment>
<protein>
    <submittedName>
        <fullName evidence="2">Uncharacterized protein</fullName>
    </submittedName>
</protein>
<reference evidence="2 3" key="1">
    <citation type="journal article" date="2019" name="Appl. Environ. Microbiol.">
        <title>Environmental Evidence and Genomic Insight of Iron-oxidizing Bacteria Preference Towards More Corrosion Resistant Stainless Steel at Higher Salinities.</title>
        <authorList>
            <person name="Garrison C.E."/>
            <person name="Price K.A."/>
            <person name="Field E.K."/>
        </authorList>
    </citation>
    <scope>NUCLEOTIDE SEQUENCE [LARGE SCALE GENOMIC DNA]</scope>
    <source>
        <strain evidence="2 3">P3</strain>
    </source>
</reference>
<feature type="transmembrane region" description="Helical" evidence="1">
    <location>
        <begin position="120"/>
        <end position="141"/>
    </location>
</feature>